<dbReference type="InterPro" id="IPR056647">
    <property type="entry name" value="DUF7745"/>
</dbReference>
<dbReference type="EMBL" id="QJKJ01002402">
    <property type="protein sequence ID" value="RDY03035.1"/>
    <property type="molecule type" value="Genomic_DNA"/>
</dbReference>
<sequence>MGRKQKRSGIDSLPLAYLEERMSPLGRLTIYNIILLPYLDEYVDLVAIDVFLANQEQRRNPVMAILVDTYYTIQRYHERKGGRLICYLQTLYLWLVTHTCPCRCVTTHPIEDLKWCWGKNGHTSFENSLIKSFAGILNGTSGR</sequence>
<dbReference type="Pfam" id="PF24924">
    <property type="entry name" value="DUF7745"/>
    <property type="match status" value="1"/>
</dbReference>
<proteinExistence type="predicted"/>
<gene>
    <name evidence="2" type="ORF">CR513_13441</name>
</gene>
<feature type="non-terminal residue" evidence="2">
    <location>
        <position position="1"/>
    </location>
</feature>
<keyword evidence="3" id="KW-1185">Reference proteome</keyword>
<reference evidence="2" key="1">
    <citation type="submission" date="2018-05" db="EMBL/GenBank/DDBJ databases">
        <title>Draft genome of Mucuna pruriens seed.</title>
        <authorList>
            <person name="Nnadi N.E."/>
            <person name="Vos R."/>
            <person name="Hasami M.H."/>
            <person name="Devisetty U.K."/>
            <person name="Aguiy J.C."/>
        </authorList>
    </citation>
    <scope>NUCLEOTIDE SEQUENCE [LARGE SCALE GENOMIC DNA]</scope>
    <source>
        <strain evidence="2">JCA_2017</strain>
    </source>
</reference>
<evidence type="ECO:0000259" key="1">
    <source>
        <dbReference type="Pfam" id="PF24924"/>
    </source>
</evidence>
<organism evidence="2 3">
    <name type="scientific">Mucuna pruriens</name>
    <name type="common">Velvet bean</name>
    <name type="synonym">Dolichos pruriens</name>
    <dbReference type="NCBI Taxonomy" id="157652"/>
    <lineage>
        <taxon>Eukaryota</taxon>
        <taxon>Viridiplantae</taxon>
        <taxon>Streptophyta</taxon>
        <taxon>Embryophyta</taxon>
        <taxon>Tracheophyta</taxon>
        <taxon>Spermatophyta</taxon>
        <taxon>Magnoliopsida</taxon>
        <taxon>eudicotyledons</taxon>
        <taxon>Gunneridae</taxon>
        <taxon>Pentapetalae</taxon>
        <taxon>rosids</taxon>
        <taxon>fabids</taxon>
        <taxon>Fabales</taxon>
        <taxon>Fabaceae</taxon>
        <taxon>Papilionoideae</taxon>
        <taxon>50 kb inversion clade</taxon>
        <taxon>NPAAA clade</taxon>
        <taxon>indigoferoid/millettioid clade</taxon>
        <taxon>Phaseoleae</taxon>
        <taxon>Mucuna</taxon>
    </lineage>
</organism>
<name>A0A371HJQ5_MUCPR</name>
<comment type="caution">
    <text evidence="2">The sequence shown here is derived from an EMBL/GenBank/DDBJ whole genome shotgun (WGS) entry which is preliminary data.</text>
</comment>
<feature type="domain" description="DUF7745" evidence="1">
    <location>
        <begin position="28"/>
        <end position="115"/>
    </location>
</feature>
<evidence type="ECO:0000313" key="2">
    <source>
        <dbReference type="EMBL" id="RDY03035.1"/>
    </source>
</evidence>
<accession>A0A371HJQ5</accession>
<dbReference type="Proteomes" id="UP000257109">
    <property type="component" value="Unassembled WGS sequence"/>
</dbReference>
<evidence type="ECO:0000313" key="3">
    <source>
        <dbReference type="Proteomes" id="UP000257109"/>
    </source>
</evidence>
<dbReference type="PANTHER" id="PTHR48154">
    <property type="entry name" value="PROTEIN, PUTATIVE-RELATED"/>
    <property type="match status" value="1"/>
</dbReference>
<dbReference type="PANTHER" id="PTHR48154:SF1">
    <property type="entry name" value="PROTEIN, PUTATIVE-RELATED"/>
    <property type="match status" value="1"/>
</dbReference>
<protein>
    <recommendedName>
        <fullName evidence="1">DUF7745 domain-containing protein</fullName>
    </recommendedName>
</protein>
<dbReference type="AlphaFoldDB" id="A0A371HJQ5"/>